<sequence length="129" mass="13946">MQEPNGQSTAPGYNHPVNPAQQEYAAQPPQAYPQYSGPPTQPNQAYYPSPTQQQPVYGAPPTQPQPVYVTAPPPVTVAKANDPSVDQGAVNSALLIFVCGFFCTVLWLAGFAYIRHKNKTARVYGILSN</sequence>
<dbReference type="RefSeq" id="XP_003286156.1">
    <property type="nucleotide sequence ID" value="XM_003286108.1"/>
</dbReference>
<evidence type="ECO:0000313" key="4">
    <source>
        <dbReference type="Proteomes" id="UP000001064"/>
    </source>
</evidence>
<dbReference type="AlphaFoldDB" id="F0ZFE9"/>
<keyword evidence="2" id="KW-0812">Transmembrane</keyword>
<dbReference type="PANTHER" id="PTHR34078:SF1">
    <property type="entry name" value="TRANSMEMBRANE PROTEIN DDB_G0267530-RELATED"/>
    <property type="match status" value="1"/>
</dbReference>
<reference evidence="4" key="1">
    <citation type="journal article" date="2011" name="Genome Biol.">
        <title>Comparative genomics of the social amoebae Dictyostelium discoideum and Dictyostelium purpureum.</title>
        <authorList>
            <consortium name="US DOE Joint Genome Institute (JGI-PGF)"/>
            <person name="Sucgang R."/>
            <person name="Kuo A."/>
            <person name="Tian X."/>
            <person name="Salerno W."/>
            <person name="Parikh A."/>
            <person name="Feasley C.L."/>
            <person name="Dalin E."/>
            <person name="Tu H."/>
            <person name="Huang E."/>
            <person name="Barry K."/>
            <person name="Lindquist E."/>
            <person name="Shapiro H."/>
            <person name="Bruce D."/>
            <person name="Schmutz J."/>
            <person name="Salamov A."/>
            <person name="Fey P."/>
            <person name="Gaudet P."/>
            <person name="Anjard C."/>
            <person name="Babu M.M."/>
            <person name="Basu S."/>
            <person name="Bushmanova Y."/>
            <person name="van der Wel H."/>
            <person name="Katoh-Kurasawa M."/>
            <person name="Dinh C."/>
            <person name="Coutinho P.M."/>
            <person name="Saito T."/>
            <person name="Elias M."/>
            <person name="Schaap P."/>
            <person name="Kay R.R."/>
            <person name="Henrissat B."/>
            <person name="Eichinger L."/>
            <person name="Rivero F."/>
            <person name="Putnam N.H."/>
            <person name="West C.M."/>
            <person name="Loomis W.F."/>
            <person name="Chisholm R.L."/>
            <person name="Shaulsky G."/>
            <person name="Strassmann J.E."/>
            <person name="Queller D.C."/>
            <person name="Kuspa A."/>
            <person name="Grigoriev I.V."/>
        </authorList>
    </citation>
    <scope>NUCLEOTIDE SEQUENCE [LARGE SCALE GENOMIC DNA]</scope>
    <source>
        <strain evidence="4">QSDP1</strain>
    </source>
</reference>
<dbReference type="eggNOG" id="ENOG502QRPA">
    <property type="taxonomic scope" value="Eukaryota"/>
</dbReference>
<evidence type="ECO:0000313" key="3">
    <source>
        <dbReference type="EMBL" id="EGC37342.1"/>
    </source>
</evidence>
<feature type="compositionally biased region" description="Polar residues" evidence="1">
    <location>
        <begin position="1"/>
        <end position="11"/>
    </location>
</feature>
<keyword evidence="4" id="KW-1185">Reference proteome</keyword>
<dbReference type="InParanoid" id="F0ZFE9"/>
<gene>
    <name evidence="3" type="ORF">DICPUDRAFT_150085</name>
</gene>
<dbReference type="OrthoDB" id="23735at2759"/>
<accession>F0ZFE9</accession>
<dbReference type="OMA" id="PIVWIGG"/>
<dbReference type="GeneID" id="10500009"/>
<dbReference type="Proteomes" id="UP000001064">
    <property type="component" value="Unassembled WGS sequence"/>
</dbReference>
<keyword evidence="2" id="KW-0472">Membrane</keyword>
<feature type="compositionally biased region" description="Low complexity" evidence="1">
    <location>
        <begin position="19"/>
        <end position="35"/>
    </location>
</feature>
<proteinExistence type="predicted"/>
<name>F0ZFE9_DICPU</name>
<feature type="compositionally biased region" description="Polar residues" evidence="1">
    <location>
        <begin position="42"/>
        <end position="55"/>
    </location>
</feature>
<evidence type="ECO:0000256" key="2">
    <source>
        <dbReference type="SAM" id="Phobius"/>
    </source>
</evidence>
<keyword evidence="2" id="KW-1133">Transmembrane helix</keyword>
<dbReference type="KEGG" id="dpp:DICPUDRAFT_150085"/>
<dbReference type="PANTHER" id="PTHR34078">
    <property type="entry name" value="EXPRESSED PROTEIN"/>
    <property type="match status" value="1"/>
</dbReference>
<dbReference type="EMBL" id="GL871002">
    <property type="protein sequence ID" value="EGC37342.1"/>
    <property type="molecule type" value="Genomic_DNA"/>
</dbReference>
<organism evidence="3 4">
    <name type="scientific">Dictyostelium purpureum</name>
    <name type="common">Slime mold</name>
    <dbReference type="NCBI Taxonomy" id="5786"/>
    <lineage>
        <taxon>Eukaryota</taxon>
        <taxon>Amoebozoa</taxon>
        <taxon>Evosea</taxon>
        <taxon>Eumycetozoa</taxon>
        <taxon>Dictyostelia</taxon>
        <taxon>Dictyosteliales</taxon>
        <taxon>Dictyosteliaceae</taxon>
        <taxon>Dictyostelium</taxon>
    </lineage>
</organism>
<protein>
    <submittedName>
        <fullName evidence="3">Uncharacterized protein</fullName>
    </submittedName>
</protein>
<dbReference type="VEuPathDB" id="AmoebaDB:DICPUDRAFT_150085"/>
<feature type="transmembrane region" description="Helical" evidence="2">
    <location>
        <begin position="93"/>
        <end position="114"/>
    </location>
</feature>
<evidence type="ECO:0000256" key="1">
    <source>
        <dbReference type="SAM" id="MobiDB-lite"/>
    </source>
</evidence>
<feature type="region of interest" description="Disordered" evidence="1">
    <location>
        <begin position="1"/>
        <end position="70"/>
    </location>
</feature>